<proteinExistence type="predicted"/>
<dbReference type="EMBL" id="SMBJ01000011">
    <property type="protein sequence ID" value="TCU21235.1"/>
    <property type="molecule type" value="Genomic_DNA"/>
</dbReference>
<gene>
    <name evidence="1" type="ORF">EV130_11192</name>
</gene>
<evidence type="ECO:0000313" key="2">
    <source>
        <dbReference type="Proteomes" id="UP000295547"/>
    </source>
</evidence>
<reference evidence="1 2" key="1">
    <citation type="submission" date="2019-03" db="EMBL/GenBank/DDBJ databases">
        <title>Genomic Encyclopedia of Type Strains, Phase IV (KMG-V): Genome sequencing to study the core and pangenomes of soil and plant-associated prokaryotes.</title>
        <authorList>
            <person name="Whitman W."/>
        </authorList>
    </citation>
    <scope>NUCLEOTIDE SEQUENCE [LARGE SCALE GENOMIC DNA]</scope>
    <source>
        <strain evidence="1 2">Gr42</strain>
    </source>
</reference>
<dbReference type="Proteomes" id="UP000295547">
    <property type="component" value="Unassembled WGS sequence"/>
</dbReference>
<comment type="caution">
    <text evidence="1">The sequence shown here is derived from an EMBL/GenBank/DDBJ whole genome shotgun (WGS) entry which is preliminary data.</text>
</comment>
<name>A0A4V6P0Y6_9HYPH</name>
<sequence>MLDHGFAPHISMAEIVKTLGPGGIAKLIHFENEAEAEIYKGFHQWNITSLVQRPWSLANLKHTRRLDSAPFDRGGRFGVMNIITATVRKL</sequence>
<keyword evidence="2" id="KW-1185">Reference proteome</keyword>
<protein>
    <submittedName>
        <fullName evidence="1">Uncharacterized protein</fullName>
    </submittedName>
</protein>
<organism evidence="1 2">
    <name type="scientific">Rhizobium azibense</name>
    <dbReference type="NCBI Taxonomy" id="1136135"/>
    <lineage>
        <taxon>Bacteria</taxon>
        <taxon>Pseudomonadati</taxon>
        <taxon>Pseudomonadota</taxon>
        <taxon>Alphaproteobacteria</taxon>
        <taxon>Hyphomicrobiales</taxon>
        <taxon>Rhizobiaceae</taxon>
        <taxon>Rhizobium/Agrobacterium group</taxon>
        <taxon>Rhizobium</taxon>
    </lineage>
</organism>
<evidence type="ECO:0000313" key="1">
    <source>
        <dbReference type="EMBL" id="TCU21235.1"/>
    </source>
</evidence>
<dbReference type="AlphaFoldDB" id="A0A4V6P0Y6"/>
<dbReference type="RefSeq" id="WP_132661984.1">
    <property type="nucleotide sequence ID" value="NZ_SMBJ01000011.1"/>
</dbReference>
<accession>A0A4V6P0Y6</accession>
<dbReference type="OrthoDB" id="9133362at2"/>